<dbReference type="Gene3D" id="3.30.40.10">
    <property type="entry name" value="Zinc/RING finger domain, C3HC4 (zinc finger)"/>
    <property type="match status" value="1"/>
</dbReference>
<dbReference type="InterPro" id="IPR001841">
    <property type="entry name" value="Znf_RING"/>
</dbReference>
<gene>
    <name evidence="6" type="ORF">BDA96_01G148200</name>
</gene>
<dbReference type="PANTHER" id="PTHR42647:SF12">
    <property type="entry name" value="BOI-RELATED E3 UBIQUITIN-PROTEIN LIGASE 2-RELATED"/>
    <property type="match status" value="1"/>
</dbReference>
<protein>
    <recommendedName>
        <fullName evidence="5">RING-type domain-containing protein</fullName>
    </recommendedName>
</protein>
<accession>A0A921RY09</accession>
<keyword evidence="1" id="KW-0479">Metal-binding</keyword>
<comment type="caution">
    <text evidence="6">The sequence shown here is derived from an EMBL/GenBank/DDBJ whole genome shotgun (WGS) entry which is preliminary data.</text>
</comment>
<proteinExistence type="predicted"/>
<dbReference type="OMA" id="QGNANIY"/>
<keyword evidence="2 4" id="KW-0863">Zinc-finger</keyword>
<dbReference type="Gramene" id="EER91098">
    <property type="protein sequence ID" value="EER91098"/>
    <property type="gene ID" value="SORBI_3001G141600"/>
</dbReference>
<keyword evidence="3" id="KW-0862">Zinc</keyword>
<dbReference type="PROSITE" id="PS50089">
    <property type="entry name" value="ZF_RING_2"/>
    <property type="match status" value="1"/>
</dbReference>
<dbReference type="KEGG" id="sbi:8056736"/>
<name>A0A921RY09_SORBI</name>
<dbReference type="AlphaFoldDB" id="A0A921RY09"/>
<evidence type="ECO:0000256" key="2">
    <source>
        <dbReference type="ARBA" id="ARBA00022771"/>
    </source>
</evidence>
<dbReference type="Pfam" id="PF13920">
    <property type="entry name" value="zf-C3HC4_3"/>
    <property type="match status" value="1"/>
</dbReference>
<dbReference type="OrthoDB" id="1711136at2759"/>
<dbReference type="InterPro" id="IPR013083">
    <property type="entry name" value="Znf_RING/FYVE/PHD"/>
</dbReference>
<evidence type="ECO:0000313" key="7">
    <source>
        <dbReference type="Proteomes" id="UP000807115"/>
    </source>
</evidence>
<dbReference type="EMBL" id="CM027680">
    <property type="protein sequence ID" value="KAG0548222.1"/>
    <property type="molecule type" value="Genomic_DNA"/>
</dbReference>
<organism evidence="6 7">
    <name type="scientific">Sorghum bicolor</name>
    <name type="common">Sorghum</name>
    <name type="synonym">Sorghum vulgare</name>
    <dbReference type="NCBI Taxonomy" id="4558"/>
    <lineage>
        <taxon>Eukaryota</taxon>
        <taxon>Viridiplantae</taxon>
        <taxon>Streptophyta</taxon>
        <taxon>Embryophyta</taxon>
        <taxon>Tracheophyta</taxon>
        <taxon>Spermatophyta</taxon>
        <taxon>Magnoliopsida</taxon>
        <taxon>Liliopsida</taxon>
        <taxon>Poales</taxon>
        <taxon>Poaceae</taxon>
        <taxon>PACMAD clade</taxon>
        <taxon>Panicoideae</taxon>
        <taxon>Andropogonodae</taxon>
        <taxon>Andropogoneae</taxon>
        <taxon>Sorghinae</taxon>
        <taxon>Sorghum</taxon>
    </lineage>
</organism>
<evidence type="ECO:0000256" key="4">
    <source>
        <dbReference type="PROSITE-ProRule" id="PRU00175"/>
    </source>
</evidence>
<evidence type="ECO:0000313" key="6">
    <source>
        <dbReference type="EMBL" id="KAG0548222.1"/>
    </source>
</evidence>
<dbReference type="Proteomes" id="UP000807115">
    <property type="component" value="Chromosome 1"/>
</dbReference>
<reference evidence="6" key="2">
    <citation type="submission" date="2020-10" db="EMBL/GenBank/DDBJ databases">
        <authorList>
            <person name="Cooper E.A."/>
            <person name="Brenton Z.W."/>
            <person name="Flinn B.S."/>
            <person name="Jenkins J."/>
            <person name="Shu S."/>
            <person name="Flowers D."/>
            <person name="Luo F."/>
            <person name="Wang Y."/>
            <person name="Xia P."/>
            <person name="Barry K."/>
            <person name="Daum C."/>
            <person name="Lipzen A."/>
            <person name="Yoshinaga Y."/>
            <person name="Schmutz J."/>
            <person name="Saski C."/>
            <person name="Vermerris W."/>
            <person name="Kresovich S."/>
        </authorList>
    </citation>
    <scope>NUCLEOTIDE SEQUENCE</scope>
</reference>
<evidence type="ECO:0000256" key="3">
    <source>
        <dbReference type="ARBA" id="ARBA00022833"/>
    </source>
</evidence>
<sequence>MAVESHRLLLAQQGQGQKQFTNAAAAGWPWTSTGDEARCATAAARPSHHHQQQAAAAAFQFQQQAASCVGVGLPAPPPPVSSSAAPYAAAGGQVLVGDAAESGVTFGGGAGAAQHQEVVAMAMAAATAPRKRKRVVEQGQAPPVLEIGGAADVAAHFHQQLVDVDRLVLQHTGKMWAELTEQRRRHARQVVATVEAAAAKRLRAKEEEIQRMGRLNWALEERVKSLYVEAQVWRDLAQSNEAAANALRGELQQALDAQQARLCGGGGADDAESCCCGENDVAAGAGAGAAGAEDGETSSSPAYGRRTCAVCGEGAAEVLLLPCRHLCACAPCAGAARACPACGCAKNGSVCVNFS</sequence>
<evidence type="ECO:0000259" key="5">
    <source>
        <dbReference type="PROSITE" id="PS50089"/>
    </source>
</evidence>
<evidence type="ECO:0000256" key="1">
    <source>
        <dbReference type="ARBA" id="ARBA00022723"/>
    </source>
</evidence>
<dbReference type="GO" id="GO:0008270">
    <property type="term" value="F:zinc ion binding"/>
    <property type="evidence" value="ECO:0007669"/>
    <property type="project" value="UniProtKB-KW"/>
</dbReference>
<reference evidence="6" key="1">
    <citation type="journal article" date="2019" name="BMC Genomics">
        <title>A new reference genome for Sorghum bicolor reveals high levels of sequence similarity between sweet and grain genotypes: implications for the genetics of sugar metabolism.</title>
        <authorList>
            <person name="Cooper E.A."/>
            <person name="Brenton Z.W."/>
            <person name="Flinn B.S."/>
            <person name="Jenkins J."/>
            <person name="Shu S."/>
            <person name="Flowers D."/>
            <person name="Luo F."/>
            <person name="Wang Y."/>
            <person name="Xia P."/>
            <person name="Barry K."/>
            <person name="Daum C."/>
            <person name="Lipzen A."/>
            <person name="Yoshinaga Y."/>
            <person name="Schmutz J."/>
            <person name="Saski C."/>
            <person name="Vermerris W."/>
            <person name="Kresovich S."/>
        </authorList>
    </citation>
    <scope>NUCLEOTIDE SEQUENCE</scope>
</reference>
<dbReference type="PANTHER" id="PTHR42647">
    <property type="entry name" value="SBP (S-RIBONUCLEASE BINDING PROTEIN) FAMILY PROTEIN"/>
    <property type="match status" value="1"/>
</dbReference>
<feature type="domain" description="RING-type" evidence="5">
    <location>
        <begin position="308"/>
        <end position="342"/>
    </location>
</feature>